<evidence type="ECO:0000313" key="2">
    <source>
        <dbReference type="Proteomes" id="UP000011021"/>
    </source>
</evidence>
<keyword evidence="2" id="KW-1185">Reference proteome</keyword>
<organism evidence="1 2">
    <name type="scientific">Lautropia mirabilis ATCC 51599</name>
    <dbReference type="NCBI Taxonomy" id="887898"/>
    <lineage>
        <taxon>Bacteria</taxon>
        <taxon>Pseudomonadati</taxon>
        <taxon>Pseudomonadota</taxon>
        <taxon>Betaproteobacteria</taxon>
        <taxon>Burkholderiales</taxon>
        <taxon>Burkholderiaceae</taxon>
        <taxon>Lautropia</taxon>
    </lineage>
</organism>
<dbReference type="Proteomes" id="UP000011021">
    <property type="component" value="Unassembled WGS sequence"/>
</dbReference>
<name>E7RZZ6_9BURK</name>
<gene>
    <name evidence="1" type="ORF">HMPREF0551_2260</name>
</gene>
<dbReference type="STRING" id="887898.HMPREF0551_2260"/>
<comment type="caution">
    <text evidence="1">The sequence shown here is derived from an EMBL/GenBank/DDBJ whole genome shotgun (WGS) entry which is preliminary data.</text>
</comment>
<dbReference type="EMBL" id="AEQP01000022">
    <property type="protein sequence ID" value="EFV94145.1"/>
    <property type="molecule type" value="Genomic_DNA"/>
</dbReference>
<reference evidence="1 2" key="1">
    <citation type="submission" date="2010-12" db="EMBL/GenBank/DDBJ databases">
        <authorList>
            <person name="Muzny D."/>
            <person name="Qin X."/>
            <person name="Deng J."/>
            <person name="Jiang H."/>
            <person name="Liu Y."/>
            <person name="Qu J."/>
            <person name="Song X.-Z."/>
            <person name="Zhang L."/>
            <person name="Thornton R."/>
            <person name="Coyle M."/>
            <person name="Francisco L."/>
            <person name="Jackson L."/>
            <person name="Javaid M."/>
            <person name="Korchina V."/>
            <person name="Kovar C."/>
            <person name="Mata R."/>
            <person name="Mathew T."/>
            <person name="Ngo R."/>
            <person name="Nguyen L."/>
            <person name="Nguyen N."/>
            <person name="Okwuonu G."/>
            <person name="Ongeri F."/>
            <person name="Pham C."/>
            <person name="Simmons D."/>
            <person name="Wilczek-Boney K."/>
            <person name="Hale W."/>
            <person name="Jakkamsetti A."/>
            <person name="Pham P."/>
            <person name="Ruth R."/>
            <person name="San Lucas F."/>
            <person name="Warren J."/>
            <person name="Zhang J."/>
            <person name="Zhao Z."/>
            <person name="Zhou C."/>
            <person name="Zhu D."/>
            <person name="Lee S."/>
            <person name="Bess C."/>
            <person name="Blankenburg K."/>
            <person name="Forbes L."/>
            <person name="Fu Q."/>
            <person name="Gubbala S."/>
            <person name="Hirani K."/>
            <person name="Jayaseelan J.C."/>
            <person name="Lara F."/>
            <person name="Munidasa M."/>
            <person name="Palculict T."/>
            <person name="Patil S."/>
            <person name="Pu L.-L."/>
            <person name="Saada N."/>
            <person name="Tang L."/>
            <person name="Weissenberger G."/>
            <person name="Zhu Y."/>
            <person name="Hemphill L."/>
            <person name="Shang Y."/>
            <person name="Youmans B."/>
            <person name="Ayvaz T."/>
            <person name="Ross M."/>
            <person name="Santibanez J."/>
            <person name="Aqrawi P."/>
            <person name="Gross S."/>
            <person name="Joshi V."/>
            <person name="Fowler G."/>
            <person name="Nazareth L."/>
            <person name="Reid J."/>
            <person name="Worley K."/>
            <person name="Petrosino J."/>
            <person name="Highlander S."/>
            <person name="Gibbs R."/>
        </authorList>
    </citation>
    <scope>NUCLEOTIDE SEQUENCE [LARGE SCALE GENOMIC DNA]</scope>
    <source>
        <strain evidence="1 2">ATCC 51599</strain>
    </source>
</reference>
<dbReference type="AlphaFoldDB" id="E7RZZ6"/>
<proteinExistence type="predicted"/>
<accession>E7RZZ6</accession>
<sequence length="50" mass="5528">MARSEKDRALLFLAYASVMEYVRTDASILYASLPGMAFRPVLQGVFGSEV</sequence>
<evidence type="ECO:0000313" key="1">
    <source>
        <dbReference type="EMBL" id="EFV94145.1"/>
    </source>
</evidence>
<protein>
    <submittedName>
        <fullName evidence="1">Uncharacterized protein</fullName>
    </submittedName>
</protein>
<dbReference type="HOGENOM" id="CLU_3119274_0_0_4"/>